<evidence type="ECO:0000313" key="5">
    <source>
        <dbReference type="EMBL" id="PNX72198.1"/>
    </source>
</evidence>
<sequence>MLVWKLYRSNTLVESVDSSLGDDFPEAEASRVFNIGLLCTQASAALRPSMDEVVQMLRNSELDVPTPNQPPFLNTAMLDSDSSIRSCSTNSFVSNALRKIGVSHSYSESSNEPSISEEPTV</sequence>
<dbReference type="ExpressionAtlas" id="A0A2K3L0Z6">
    <property type="expression patterns" value="baseline"/>
</dbReference>
<keyword evidence="5" id="KW-0675">Receptor</keyword>
<dbReference type="InterPro" id="IPR011009">
    <property type="entry name" value="Kinase-like_dom_sf"/>
</dbReference>
<evidence type="ECO:0000313" key="6">
    <source>
        <dbReference type="Proteomes" id="UP000236291"/>
    </source>
</evidence>
<dbReference type="GO" id="GO:0016301">
    <property type="term" value="F:kinase activity"/>
    <property type="evidence" value="ECO:0007669"/>
    <property type="project" value="UniProtKB-KW"/>
</dbReference>
<accession>A0A2K3L0Z6</accession>
<keyword evidence="3 5" id="KW-0418">Kinase</keyword>
<gene>
    <name evidence="5" type="ORF">L195_g028088</name>
</gene>
<keyword evidence="4" id="KW-0067">ATP-binding</keyword>
<evidence type="ECO:0000256" key="2">
    <source>
        <dbReference type="ARBA" id="ARBA00022741"/>
    </source>
</evidence>
<dbReference type="InterPro" id="IPR052059">
    <property type="entry name" value="CR_Ser/Thr_kinase"/>
</dbReference>
<name>A0A2K3L0Z6_TRIPR</name>
<dbReference type="Proteomes" id="UP000236291">
    <property type="component" value="Unassembled WGS sequence"/>
</dbReference>
<dbReference type="STRING" id="57577.A0A2K3L0Z6"/>
<keyword evidence="1" id="KW-0808">Transferase</keyword>
<dbReference type="PANTHER" id="PTHR47973">
    <property type="entry name" value="CYSTEINE-RICH RECEPTOR-LIKE PROTEIN KINASE 3"/>
    <property type="match status" value="1"/>
</dbReference>
<dbReference type="AlphaFoldDB" id="A0A2K3L0Z6"/>
<reference evidence="5 6" key="1">
    <citation type="journal article" date="2014" name="Am. J. Bot.">
        <title>Genome assembly and annotation for red clover (Trifolium pratense; Fabaceae).</title>
        <authorList>
            <person name="Istvanek J."/>
            <person name="Jaros M."/>
            <person name="Krenek A."/>
            <person name="Repkova J."/>
        </authorList>
    </citation>
    <scope>NUCLEOTIDE SEQUENCE [LARGE SCALE GENOMIC DNA]</scope>
    <source>
        <strain evidence="6">cv. Tatra</strain>
        <tissue evidence="5">Young leaves</tissue>
    </source>
</reference>
<organism evidence="5 6">
    <name type="scientific">Trifolium pratense</name>
    <name type="common">Red clover</name>
    <dbReference type="NCBI Taxonomy" id="57577"/>
    <lineage>
        <taxon>Eukaryota</taxon>
        <taxon>Viridiplantae</taxon>
        <taxon>Streptophyta</taxon>
        <taxon>Embryophyta</taxon>
        <taxon>Tracheophyta</taxon>
        <taxon>Spermatophyta</taxon>
        <taxon>Magnoliopsida</taxon>
        <taxon>eudicotyledons</taxon>
        <taxon>Gunneridae</taxon>
        <taxon>Pentapetalae</taxon>
        <taxon>rosids</taxon>
        <taxon>fabids</taxon>
        <taxon>Fabales</taxon>
        <taxon>Fabaceae</taxon>
        <taxon>Papilionoideae</taxon>
        <taxon>50 kb inversion clade</taxon>
        <taxon>NPAAA clade</taxon>
        <taxon>Hologalegina</taxon>
        <taxon>IRL clade</taxon>
        <taxon>Trifolieae</taxon>
        <taxon>Trifolium</taxon>
    </lineage>
</organism>
<protein>
    <submittedName>
        <fullName evidence="5">Cysteine-rich receptor-like protein kinase 42-like protein</fullName>
    </submittedName>
</protein>
<dbReference type="GO" id="GO:0005524">
    <property type="term" value="F:ATP binding"/>
    <property type="evidence" value="ECO:0007669"/>
    <property type="project" value="UniProtKB-KW"/>
</dbReference>
<dbReference type="EMBL" id="ASHM01024338">
    <property type="protein sequence ID" value="PNX72198.1"/>
    <property type="molecule type" value="Genomic_DNA"/>
</dbReference>
<evidence type="ECO:0000256" key="4">
    <source>
        <dbReference type="ARBA" id="ARBA00022840"/>
    </source>
</evidence>
<evidence type="ECO:0000256" key="3">
    <source>
        <dbReference type="ARBA" id="ARBA00022777"/>
    </source>
</evidence>
<evidence type="ECO:0000256" key="1">
    <source>
        <dbReference type="ARBA" id="ARBA00022679"/>
    </source>
</evidence>
<reference evidence="5 6" key="2">
    <citation type="journal article" date="2017" name="Front. Plant Sci.">
        <title>Gene Classification and Mining of Molecular Markers Useful in Red Clover (Trifolium pratense) Breeding.</title>
        <authorList>
            <person name="Istvanek J."/>
            <person name="Dluhosova J."/>
            <person name="Dluhos P."/>
            <person name="Patkova L."/>
            <person name="Nedelnik J."/>
            <person name="Repkova J."/>
        </authorList>
    </citation>
    <scope>NUCLEOTIDE SEQUENCE [LARGE SCALE GENOMIC DNA]</scope>
    <source>
        <strain evidence="6">cv. Tatra</strain>
        <tissue evidence="5">Young leaves</tissue>
    </source>
</reference>
<comment type="caution">
    <text evidence="5">The sequence shown here is derived from an EMBL/GenBank/DDBJ whole genome shotgun (WGS) entry which is preliminary data.</text>
</comment>
<dbReference type="SUPFAM" id="SSF56112">
    <property type="entry name" value="Protein kinase-like (PK-like)"/>
    <property type="match status" value="1"/>
</dbReference>
<keyword evidence="2" id="KW-0547">Nucleotide-binding</keyword>
<dbReference type="Gene3D" id="1.10.510.10">
    <property type="entry name" value="Transferase(Phosphotransferase) domain 1"/>
    <property type="match status" value="1"/>
</dbReference>
<proteinExistence type="predicted"/>